<gene>
    <name evidence="2" type="ORF">P7K49_013188</name>
</gene>
<feature type="region of interest" description="Disordered" evidence="1">
    <location>
        <begin position="54"/>
        <end position="76"/>
    </location>
</feature>
<comment type="caution">
    <text evidence="2">The sequence shown here is derived from an EMBL/GenBank/DDBJ whole genome shotgun (WGS) entry which is preliminary data.</text>
</comment>
<evidence type="ECO:0000313" key="2">
    <source>
        <dbReference type="EMBL" id="KAK2108023.1"/>
    </source>
</evidence>
<accession>A0ABQ9VHB6</accession>
<proteinExistence type="predicted"/>
<feature type="region of interest" description="Disordered" evidence="1">
    <location>
        <begin position="120"/>
        <end position="150"/>
    </location>
</feature>
<sequence>MTECATAALPCPASDHGGHRGGGHGCAGGTADCLRGTEEPVEATGTGAASVLSPSAAQLPPCPQPRPPRATSTCCGDRGSGAGEPCQRPGQRPLCQGIPTEALTSHHPAGPLGRKSARLWSCPSPSRRAPGRAGDALLGGHSTLVHCHPP</sequence>
<dbReference type="Proteomes" id="UP001266305">
    <property type="component" value="Unassembled WGS sequence"/>
</dbReference>
<evidence type="ECO:0000313" key="3">
    <source>
        <dbReference type="Proteomes" id="UP001266305"/>
    </source>
</evidence>
<keyword evidence="3" id="KW-1185">Reference proteome</keyword>
<protein>
    <submittedName>
        <fullName evidence="2">Uncharacterized protein</fullName>
    </submittedName>
</protein>
<reference evidence="2 3" key="1">
    <citation type="submission" date="2023-05" db="EMBL/GenBank/DDBJ databases">
        <title>B98-5 Cell Line De Novo Hybrid Assembly: An Optical Mapping Approach.</title>
        <authorList>
            <person name="Kananen K."/>
            <person name="Auerbach J.A."/>
            <person name="Kautto E."/>
            <person name="Blachly J.S."/>
        </authorList>
    </citation>
    <scope>NUCLEOTIDE SEQUENCE [LARGE SCALE GENOMIC DNA]</scope>
    <source>
        <strain evidence="2">B95-8</strain>
        <tissue evidence="2">Cell line</tissue>
    </source>
</reference>
<name>A0ABQ9VHB6_SAGOE</name>
<evidence type="ECO:0000256" key="1">
    <source>
        <dbReference type="SAM" id="MobiDB-lite"/>
    </source>
</evidence>
<dbReference type="EMBL" id="JASSZA010000006">
    <property type="protein sequence ID" value="KAK2108023.1"/>
    <property type="molecule type" value="Genomic_DNA"/>
</dbReference>
<organism evidence="2 3">
    <name type="scientific">Saguinus oedipus</name>
    <name type="common">Cotton-top tamarin</name>
    <name type="synonym">Oedipomidas oedipus</name>
    <dbReference type="NCBI Taxonomy" id="9490"/>
    <lineage>
        <taxon>Eukaryota</taxon>
        <taxon>Metazoa</taxon>
        <taxon>Chordata</taxon>
        <taxon>Craniata</taxon>
        <taxon>Vertebrata</taxon>
        <taxon>Euteleostomi</taxon>
        <taxon>Mammalia</taxon>
        <taxon>Eutheria</taxon>
        <taxon>Euarchontoglires</taxon>
        <taxon>Primates</taxon>
        <taxon>Haplorrhini</taxon>
        <taxon>Platyrrhini</taxon>
        <taxon>Cebidae</taxon>
        <taxon>Callitrichinae</taxon>
        <taxon>Saguinus</taxon>
    </lineage>
</organism>